<sequence length="107" mass="12205">MKGLNQLKLGRGPVVAQTLLATLFVLFLSSLYGLFDVHMRLTDAAAINPTEQVLMVYHLLEATLLGICLFLALIIDRLHYYMNEIRRLKNKLEDYEFHIQKGGALRS</sequence>
<dbReference type="EMBL" id="KQ090397">
    <property type="protein sequence ID" value="KMS96249.1"/>
    <property type="molecule type" value="Genomic_DNA"/>
</dbReference>
<evidence type="ECO:0000313" key="2">
    <source>
        <dbReference type="EMBL" id="KMS96249.1"/>
    </source>
</evidence>
<organism evidence="2 3">
    <name type="scientific">Beta vulgaris subsp. vulgaris</name>
    <name type="common">Beet</name>
    <dbReference type="NCBI Taxonomy" id="3555"/>
    <lineage>
        <taxon>Eukaryota</taxon>
        <taxon>Viridiplantae</taxon>
        <taxon>Streptophyta</taxon>
        <taxon>Embryophyta</taxon>
        <taxon>Tracheophyta</taxon>
        <taxon>Spermatophyta</taxon>
        <taxon>Magnoliopsida</taxon>
        <taxon>eudicotyledons</taxon>
        <taxon>Gunneridae</taxon>
        <taxon>Pentapetalae</taxon>
        <taxon>Caryophyllales</taxon>
        <taxon>Chenopodiaceae</taxon>
        <taxon>Betoideae</taxon>
        <taxon>Beta</taxon>
    </lineage>
</organism>
<dbReference type="Gramene" id="KMS96249">
    <property type="protein sequence ID" value="KMS96249"/>
    <property type="gene ID" value="BVRB_000560"/>
</dbReference>
<keyword evidence="1" id="KW-0812">Transmembrane</keyword>
<dbReference type="GO" id="GO:0006886">
    <property type="term" value="P:intracellular protein transport"/>
    <property type="evidence" value="ECO:0007669"/>
    <property type="project" value="UniProtKB-UniRule"/>
</dbReference>
<feature type="transmembrane region" description="Helical" evidence="1">
    <location>
        <begin position="55"/>
        <end position="75"/>
    </location>
</feature>
<keyword evidence="3" id="KW-1185">Reference proteome</keyword>
<dbReference type="Proteomes" id="UP000035740">
    <property type="component" value="Unassembled WGS sequence"/>
</dbReference>
<dbReference type="OMA" id="ISMVYDA"/>
<keyword evidence="1" id="KW-0472">Membrane</keyword>
<dbReference type="eggNOG" id="KOG1962">
    <property type="taxonomic scope" value="Eukaryota"/>
</dbReference>
<protein>
    <recommendedName>
        <fullName evidence="1">Endoplasmic reticulum transmembrane protein</fullName>
    </recommendedName>
</protein>
<dbReference type="GO" id="GO:0005789">
    <property type="term" value="C:endoplasmic reticulum membrane"/>
    <property type="evidence" value="ECO:0007669"/>
    <property type="project" value="UniProtKB-SubCell"/>
</dbReference>
<keyword evidence="1" id="KW-0813">Transport</keyword>
<dbReference type="GO" id="GO:0070973">
    <property type="term" value="P:protein localization to endoplasmic reticulum exit site"/>
    <property type="evidence" value="ECO:0007669"/>
    <property type="project" value="UniProtKB-UniRule"/>
</dbReference>
<evidence type="ECO:0000256" key="1">
    <source>
        <dbReference type="RuleBase" id="RU367026"/>
    </source>
</evidence>
<keyword evidence="1" id="KW-0653">Protein transport</keyword>
<name>A0A0J8B4V9_BETVV</name>
<dbReference type="PANTHER" id="PTHR12701">
    <property type="entry name" value="BCR-ASSOCIATED PROTEIN, BAP"/>
    <property type="match status" value="1"/>
</dbReference>
<comment type="function">
    <text evidence="1">May play a role in anterograde transport of membrane proteins from the endoplasmic reticulum to the Golgi.</text>
</comment>
<keyword evidence="1" id="KW-0931">ER-Golgi transport</keyword>
<feature type="transmembrane region" description="Helical" evidence="1">
    <location>
        <begin position="12"/>
        <end position="35"/>
    </location>
</feature>
<gene>
    <name evidence="2" type="ORF">BVRB_000560</name>
</gene>
<accession>A0A0J8B4V9</accession>
<reference evidence="2 3" key="1">
    <citation type="journal article" date="2014" name="Nature">
        <title>The genome of the recently domesticated crop plant sugar beet (Beta vulgaris).</title>
        <authorList>
            <person name="Dohm J.C."/>
            <person name="Minoche A.E."/>
            <person name="Holtgrawe D."/>
            <person name="Capella-Gutierrez S."/>
            <person name="Zakrzewski F."/>
            <person name="Tafer H."/>
            <person name="Rupp O."/>
            <person name="Sorensen T.R."/>
            <person name="Stracke R."/>
            <person name="Reinhardt R."/>
            <person name="Goesmann A."/>
            <person name="Kraft T."/>
            <person name="Schulz B."/>
            <person name="Stadler P.F."/>
            <person name="Schmidt T."/>
            <person name="Gabaldon T."/>
            <person name="Lehrach H."/>
            <person name="Weisshaar B."/>
            <person name="Himmelbauer H."/>
        </authorList>
    </citation>
    <scope>NUCLEOTIDE SEQUENCE [LARGE SCALE GENOMIC DNA]</scope>
    <source>
        <tissue evidence="2">Taproot</tissue>
    </source>
</reference>
<dbReference type="OrthoDB" id="435607at2759"/>
<keyword evidence="1" id="KW-1133">Transmembrane helix</keyword>
<proteinExistence type="inferred from homology"/>
<comment type="caution">
    <text evidence="1">Lacks conserved residue(s) required for the propagation of feature annotation.</text>
</comment>
<evidence type="ECO:0000313" key="3">
    <source>
        <dbReference type="Proteomes" id="UP000035740"/>
    </source>
</evidence>
<dbReference type="PANTHER" id="PTHR12701:SF44">
    <property type="entry name" value="ENDOPLASMIC RETICULUM TRANSMEMBRANE PROTEIN"/>
    <property type="match status" value="1"/>
</dbReference>
<comment type="subcellular location">
    <subcellularLocation>
        <location evidence="1">Endoplasmic reticulum membrane</location>
        <topology evidence="1">Multi-pass membrane protein</topology>
    </subcellularLocation>
</comment>
<dbReference type="InterPro" id="IPR008417">
    <property type="entry name" value="BAP29/BAP31"/>
</dbReference>
<comment type="similarity">
    <text evidence="1">Belongs to the BCAP29/BCAP31 family.</text>
</comment>
<dbReference type="GO" id="GO:0006888">
    <property type="term" value="P:endoplasmic reticulum to Golgi vesicle-mediated transport"/>
    <property type="evidence" value="ECO:0007669"/>
    <property type="project" value="UniProtKB-UniRule"/>
</dbReference>
<keyword evidence="1" id="KW-0256">Endoplasmic reticulum</keyword>
<dbReference type="AlphaFoldDB" id="A0A0J8B4V9"/>